<evidence type="ECO:0000313" key="2">
    <source>
        <dbReference type="Proteomes" id="UP001242811"/>
    </source>
</evidence>
<name>A0ABU0L7I6_9BACL</name>
<comment type="caution">
    <text evidence="1">The sequence shown here is derived from an EMBL/GenBank/DDBJ whole genome shotgun (WGS) entry which is preliminary data.</text>
</comment>
<gene>
    <name evidence="1" type="ORF">QOZ95_005471</name>
</gene>
<protein>
    <recommendedName>
        <fullName evidence="3">DnaD domain-containing protein</fullName>
    </recommendedName>
</protein>
<reference evidence="1 2" key="1">
    <citation type="submission" date="2023-07" db="EMBL/GenBank/DDBJ databases">
        <title>Genomic Encyclopedia of Type Strains, Phase IV (KMG-IV): sequencing the most valuable type-strain genomes for metagenomic binning, comparative biology and taxonomic classification.</title>
        <authorList>
            <person name="Goeker M."/>
        </authorList>
    </citation>
    <scope>NUCLEOTIDE SEQUENCE [LARGE SCALE GENOMIC DNA]</scope>
    <source>
        <strain evidence="1 2">DSM 14914</strain>
    </source>
</reference>
<evidence type="ECO:0000313" key="1">
    <source>
        <dbReference type="EMBL" id="MDQ0497252.1"/>
    </source>
</evidence>
<keyword evidence="2" id="KW-1185">Reference proteome</keyword>
<dbReference type="Proteomes" id="UP001242811">
    <property type="component" value="Unassembled WGS sequence"/>
</dbReference>
<proteinExistence type="predicted"/>
<dbReference type="RefSeq" id="WP_307500543.1">
    <property type="nucleotide sequence ID" value="NZ_JAUSWA010000064.1"/>
</dbReference>
<accession>A0ABU0L7I6</accession>
<organism evidence="1 2">
    <name type="scientific">Paenibacillus brasilensis</name>
    <dbReference type="NCBI Taxonomy" id="128574"/>
    <lineage>
        <taxon>Bacteria</taxon>
        <taxon>Bacillati</taxon>
        <taxon>Bacillota</taxon>
        <taxon>Bacilli</taxon>
        <taxon>Bacillales</taxon>
        <taxon>Paenibacillaceae</taxon>
        <taxon>Paenibacillus</taxon>
    </lineage>
</organism>
<sequence length="109" mass="12724">MQRQEAIDQIYRIATLTEPTAAVRELFAPVSFERALEVLLVLRLSSKKINNPVGFLRRALQEGWRPETTGEKVNRRIENDVEQHYIRQGVKQEAAHGQVVKNRTEYFFE</sequence>
<dbReference type="EMBL" id="JAUSWA010000064">
    <property type="protein sequence ID" value="MDQ0497252.1"/>
    <property type="molecule type" value="Genomic_DNA"/>
</dbReference>
<evidence type="ECO:0008006" key="3">
    <source>
        <dbReference type="Google" id="ProtNLM"/>
    </source>
</evidence>